<keyword evidence="3" id="KW-1185">Reference proteome</keyword>
<dbReference type="EMBL" id="FVZE01000002">
    <property type="protein sequence ID" value="SLJ95136.1"/>
    <property type="molecule type" value="Genomic_DNA"/>
</dbReference>
<dbReference type="STRING" id="428990.SAMN06295987_102399"/>
<gene>
    <name evidence="2" type="ORF">SAMN06295987_102399</name>
</gene>
<dbReference type="Proteomes" id="UP000190989">
    <property type="component" value="Unassembled WGS sequence"/>
</dbReference>
<protein>
    <submittedName>
        <fullName evidence="2">Uncharacterized protein</fullName>
    </submittedName>
</protein>
<dbReference type="AlphaFoldDB" id="A0A1U6HH98"/>
<organism evidence="2 3">
    <name type="scientific">Novosphingobium mathurense</name>
    <dbReference type="NCBI Taxonomy" id="428990"/>
    <lineage>
        <taxon>Bacteria</taxon>
        <taxon>Pseudomonadati</taxon>
        <taxon>Pseudomonadota</taxon>
        <taxon>Alphaproteobacteria</taxon>
        <taxon>Sphingomonadales</taxon>
        <taxon>Sphingomonadaceae</taxon>
        <taxon>Novosphingobium</taxon>
    </lineage>
</organism>
<accession>A0A1U6HH98</accession>
<proteinExistence type="predicted"/>
<evidence type="ECO:0000313" key="3">
    <source>
        <dbReference type="Proteomes" id="UP000190989"/>
    </source>
</evidence>
<feature type="region of interest" description="Disordered" evidence="1">
    <location>
        <begin position="160"/>
        <end position="180"/>
    </location>
</feature>
<reference evidence="3" key="1">
    <citation type="submission" date="2017-02" db="EMBL/GenBank/DDBJ databases">
        <authorList>
            <person name="Varghese N."/>
            <person name="Submissions S."/>
        </authorList>
    </citation>
    <scope>NUCLEOTIDE SEQUENCE [LARGE SCALE GENOMIC DNA]</scope>
    <source>
        <strain evidence="3">SM117</strain>
    </source>
</reference>
<sequence>MTLHCTPATSVSQGVAAPPGRGFALSGRRLAGSGAGFHRRVLRHESQELACLFLPNSAAPLFRCFNARYNPKVAGIGHQRPGNCDPCLSCHRQRGDFALQHGRRMRQPRSSLPHPRDLAAHRLVAAGRPCRITPPLAYHRTCRVRCRRLVRRRRWPWPCGAGRSSSRHRSSCPGSRPSNTRWRGFRRSWRARRR</sequence>
<evidence type="ECO:0000313" key="2">
    <source>
        <dbReference type="EMBL" id="SLJ95136.1"/>
    </source>
</evidence>
<feature type="compositionally biased region" description="Low complexity" evidence="1">
    <location>
        <begin position="171"/>
        <end position="180"/>
    </location>
</feature>
<evidence type="ECO:0000256" key="1">
    <source>
        <dbReference type="SAM" id="MobiDB-lite"/>
    </source>
</evidence>
<name>A0A1U6HH98_9SPHN</name>